<reference evidence="6" key="1">
    <citation type="journal article" date="2014" name="Int. J. Syst. Evol. Microbiol.">
        <title>Complete genome of a new Firmicutes species belonging to the dominant human colonic microbiota ('Ruminococcus bicirculans') reveals two chromosomes and a selective capacity to utilize plant glucans.</title>
        <authorList>
            <consortium name="NISC Comparative Sequencing Program"/>
            <person name="Wegmann U."/>
            <person name="Louis P."/>
            <person name="Goesmann A."/>
            <person name="Henrissat B."/>
            <person name="Duncan S.H."/>
            <person name="Flint H.J."/>
        </authorList>
    </citation>
    <scope>NUCLEOTIDE SEQUENCE</scope>
    <source>
        <strain evidence="6">CCUG 55585</strain>
    </source>
</reference>
<reference evidence="7" key="2">
    <citation type="submission" date="2018-12" db="EMBL/GenBank/DDBJ databases">
        <title>Xanthomonas-specific activity of kynurenine pathway metabolites in Lysobacter brunescens OH23.</title>
        <authorList>
            <person name="Laborda P."/>
            <person name="Ling J."/>
            <person name="Wu G."/>
            <person name="Liu F."/>
        </authorList>
    </citation>
    <scope>NUCLEOTIDE SEQUENCE</scope>
    <source>
        <strain evidence="7">OH23</strain>
    </source>
</reference>
<keyword evidence="2 4" id="KW-0547">Nucleotide-binding</keyword>
<feature type="domain" description="ATP-grasp" evidence="5">
    <location>
        <begin position="120"/>
        <end position="321"/>
    </location>
</feature>
<dbReference type="SUPFAM" id="SSF56059">
    <property type="entry name" value="Glutathione synthetase ATP-binding domain-like"/>
    <property type="match status" value="1"/>
</dbReference>
<dbReference type="GO" id="GO:0016874">
    <property type="term" value="F:ligase activity"/>
    <property type="evidence" value="ECO:0007669"/>
    <property type="project" value="UniProtKB-KW"/>
</dbReference>
<protein>
    <submittedName>
        <fullName evidence="6">Acetyl-CoA carboxylase biotin carboxylase subunit family protein</fullName>
    </submittedName>
    <submittedName>
        <fullName evidence="7">Putative kynureninase</fullName>
    </submittedName>
</protein>
<evidence type="ECO:0000256" key="1">
    <source>
        <dbReference type="ARBA" id="ARBA00022598"/>
    </source>
</evidence>
<accession>A0A6B7LID5</accession>
<dbReference type="Pfam" id="PF13535">
    <property type="entry name" value="ATP-grasp_4"/>
    <property type="match status" value="1"/>
</dbReference>
<keyword evidence="3 4" id="KW-0067">ATP-binding</keyword>
<evidence type="ECO:0000256" key="3">
    <source>
        <dbReference type="ARBA" id="ARBA00022840"/>
    </source>
</evidence>
<dbReference type="PANTHER" id="PTHR43585">
    <property type="entry name" value="FUMIPYRROLE BIOSYNTHESIS PROTEIN C"/>
    <property type="match status" value="1"/>
</dbReference>
<evidence type="ECO:0000313" key="6">
    <source>
        <dbReference type="EMBL" id="MFD0725841.1"/>
    </source>
</evidence>
<keyword evidence="1" id="KW-0436">Ligase</keyword>
<dbReference type="PANTHER" id="PTHR43585:SF2">
    <property type="entry name" value="ATP-GRASP ENZYME FSQD"/>
    <property type="match status" value="1"/>
</dbReference>
<dbReference type="AlphaFoldDB" id="A0A6B7LID5"/>
<dbReference type="Proteomes" id="UP001597110">
    <property type="component" value="Unassembled WGS sequence"/>
</dbReference>
<dbReference type="EMBL" id="MK340489">
    <property type="protein sequence ID" value="QEZ90760.1"/>
    <property type="molecule type" value="Genomic_DNA"/>
</dbReference>
<evidence type="ECO:0000256" key="4">
    <source>
        <dbReference type="PROSITE-ProRule" id="PRU00409"/>
    </source>
</evidence>
<reference evidence="6" key="4">
    <citation type="submission" date="2024-09" db="EMBL/GenBank/DDBJ databases">
        <authorList>
            <person name="Sun Q."/>
            <person name="Mori K."/>
        </authorList>
    </citation>
    <scope>NUCLEOTIDE SEQUENCE</scope>
    <source>
        <strain evidence="6">CCUG 55585</strain>
    </source>
</reference>
<sequence>METNRKGQDYCLILGSEKFRDRSLLGAVRATDMPVAVMYPNATINGHAFADLTINGNHCHPKEALAAIERFRARTGAKPRAIVPLIEMCMEAGLEIARTYGLPYLSEATIGRARNKYEMRKAFEAAGLPVPRYMPFTTLEELETHAPQLGFPVVVKPRNAGGSEGVMLVREQSELGAAYAHLRQAMSGYQQRHGLDESLFLVEEYIDAPHEVSVTLATSKRGVVALTVDDKYLGAKPYFVEMGHSMPSVFNKSRVIRETAEAACRALGVDRGVVEVEMKVYDENRVVLMELNARPPGDGTFDMIESTSGINAFEMHTKSYLRDDYEPHGIELRGRAAISFMNAAAGVVEQVNLPATETLPDCVQTIYTWRKPGDLIVRSHDSNSRDGCVQFYWPDDPVDGFLSEHLQIAASLSQQIYKVAPR</sequence>
<dbReference type="RefSeq" id="WP_386823419.1">
    <property type="nucleotide sequence ID" value="NZ_JBHTIF010000001.1"/>
</dbReference>
<reference evidence="8" key="3">
    <citation type="journal article" date="2019" name="Int. J. Syst. Evol. Microbiol.">
        <title>The Global Catalogue of Microorganisms (GCM) 10K type strain sequencing project: providing services to taxonomists for standard genome sequencing and annotation.</title>
        <authorList>
            <consortium name="The Broad Institute Genomics Platform"/>
            <consortium name="The Broad Institute Genome Sequencing Center for Infectious Disease"/>
            <person name="Wu L."/>
            <person name="Ma J."/>
        </authorList>
    </citation>
    <scope>NUCLEOTIDE SEQUENCE [LARGE SCALE GENOMIC DNA]</scope>
    <source>
        <strain evidence="8">CCUG 55585</strain>
    </source>
</reference>
<evidence type="ECO:0000256" key="2">
    <source>
        <dbReference type="ARBA" id="ARBA00022741"/>
    </source>
</evidence>
<proteinExistence type="predicted"/>
<dbReference type="InterPro" id="IPR052032">
    <property type="entry name" value="ATP-dep_AA_Ligase"/>
</dbReference>
<dbReference type="PROSITE" id="PS50975">
    <property type="entry name" value="ATP_GRASP"/>
    <property type="match status" value="1"/>
</dbReference>
<evidence type="ECO:0000313" key="7">
    <source>
        <dbReference type="EMBL" id="QEZ90760.1"/>
    </source>
</evidence>
<gene>
    <name evidence="7" type="primary">peg_2863</name>
    <name evidence="6" type="ORF">ACFQ0E_09550</name>
</gene>
<evidence type="ECO:0000313" key="8">
    <source>
        <dbReference type="Proteomes" id="UP001597110"/>
    </source>
</evidence>
<evidence type="ECO:0000259" key="5">
    <source>
        <dbReference type="PROSITE" id="PS50975"/>
    </source>
</evidence>
<dbReference type="EMBL" id="JBHTIF010000001">
    <property type="protein sequence ID" value="MFD0725841.1"/>
    <property type="molecule type" value="Genomic_DNA"/>
</dbReference>
<organism evidence="7">
    <name type="scientific">Lysobacter brunescens</name>
    <dbReference type="NCBI Taxonomy" id="262323"/>
    <lineage>
        <taxon>Bacteria</taxon>
        <taxon>Pseudomonadati</taxon>
        <taxon>Pseudomonadota</taxon>
        <taxon>Gammaproteobacteria</taxon>
        <taxon>Lysobacterales</taxon>
        <taxon>Lysobacteraceae</taxon>
        <taxon>Lysobacter</taxon>
    </lineage>
</organism>
<dbReference type="Gene3D" id="3.30.470.20">
    <property type="entry name" value="ATP-grasp fold, B domain"/>
    <property type="match status" value="1"/>
</dbReference>
<name>A0A6B7LID5_9GAMM</name>
<dbReference type="GO" id="GO:0046872">
    <property type="term" value="F:metal ion binding"/>
    <property type="evidence" value="ECO:0007669"/>
    <property type="project" value="InterPro"/>
</dbReference>
<dbReference type="InterPro" id="IPR011761">
    <property type="entry name" value="ATP-grasp"/>
</dbReference>
<keyword evidence="8" id="KW-1185">Reference proteome</keyword>
<dbReference type="GO" id="GO:0005524">
    <property type="term" value="F:ATP binding"/>
    <property type="evidence" value="ECO:0007669"/>
    <property type="project" value="UniProtKB-UniRule"/>
</dbReference>